<dbReference type="OrthoDB" id="9791143at2"/>
<dbReference type="Gene3D" id="1.10.10.10">
    <property type="entry name" value="Winged helix-like DNA-binding domain superfamily/Winged helix DNA-binding domain"/>
    <property type="match status" value="1"/>
</dbReference>
<keyword evidence="6" id="KW-1185">Reference proteome</keyword>
<dbReference type="RefSeq" id="WP_084114328.1">
    <property type="nucleotide sequence ID" value="NZ_FWXH01000002.1"/>
</dbReference>
<evidence type="ECO:0000256" key="2">
    <source>
        <dbReference type="ARBA" id="ARBA00023125"/>
    </source>
</evidence>
<dbReference type="PANTHER" id="PTHR33204:SF33">
    <property type="entry name" value="TRANSCRIPTIONAL REGULATOR, MARR FAMILY"/>
    <property type="match status" value="1"/>
</dbReference>
<evidence type="ECO:0000259" key="4">
    <source>
        <dbReference type="PROSITE" id="PS51118"/>
    </source>
</evidence>
<gene>
    <name evidence="5" type="ORF">SAMN02745134_01023</name>
</gene>
<dbReference type="SUPFAM" id="SSF46785">
    <property type="entry name" value="Winged helix' DNA-binding domain"/>
    <property type="match status" value="1"/>
</dbReference>
<dbReference type="PANTHER" id="PTHR33204">
    <property type="entry name" value="TRANSCRIPTIONAL REGULATOR, MARR FAMILY"/>
    <property type="match status" value="1"/>
</dbReference>
<dbReference type="InterPro" id="IPR002577">
    <property type="entry name" value="HTH_HxlR"/>
</dbReference>
<dbReference type="Pfam" id="PF01638">
    <property type="entry name" value="HxlR"/>
    <property type="match status" value="1"/>
</dbReference>
<sequence>MNSNINNETQDSCINEVCPVETALNIIGGKWKGVIIYRLLDGKKRFNELNRMLPKITHRMLTLQLRELERDGIVKRTVYAEVPPKVEYELTNFGLSIKPIISAIYNFGVEYKNLK</sequence>
<dbReference type="InterPro" id="IPR036390">
    <property type="entry name" value="WH_DNA-bd_sf"/>
</dbReference>
<proteinExistence type="predicted"/>
<feature type="domain" description="HTH hxlR-type" evidence="4">
    <location>
        <begin position="18"/>
        <end position="115"/>
    </location>
</feature>
<accession>A0A1W1X7X7</accession>
<dbReference type="Proteomes" id="UP000192468">
    <property type="component" value="Unassembled WGS sequence"/>
</dbReference>
<dbReference type="EMBL" id="FWXH01000002">
    <property type="protein sequence ID" value="SMC20075.1"/>
    <property type="molecule type" value="Genomic_DNA"/>
</dbReference>
<keyword evidence="1" id="KW-0805">Transcription regulation</keyword>
<name>A0A1W1X7X7_9CLOT</name>
<evidence type="ECO:0000256" key="3">
    <source>
        <dbReference type="ARBA" id="ARBA00023163"/>
    </source>
</evidence>
<dbReference type="GO" id="GO:0003677">
    <property type="term" value="F:DNA binding"/>
    <property type="evidence" value="ECO:0007669"/>
    <property type="project" value="UniProtKB-KW"/>
</dbReference>
<evidence type="ECO:0000313" key="6">
    <source>
        <dbReference type="Proteomes" id="UP000192468"/>
    </source>
</evidence>
<keyword evidence="3" id="KW-0804">Transcription</keyword>
<dbReference type="PROSITE" id="PS51118">
    <property type="entry name" value="HTH_HXLR"/>
    <property type="match status" value="1"/>
</dbReference>
<protein>
    <submittedName>
        <fullName evidence="5">Transcriptional regulator, HxlR family</fullName>
    </submittedName>
</protein>
<reference evidence="5 6" key="1">
    <citation type="submission" date="2017-04" db="EMBL/GenBank/DDBJ databases">
        <authorList>
            <person name="Afonso C.L."/>
            <person name="Miller P.J."/>
            <person name="Scott M.A."/>
            <person name="Spackman E."/>
            <person name="Goraichik I."/>
            <person name="Dimitrov K.M."/>
            <person name="Suarez D.L."/>
            <person name="Swayne D.E."/>
        </authorList>
    </citation>
    <scope>NUCLEOTIDE SEQUENCE [LARGE SCALE GENOMIC DNA]</scope>
    <source>
        <strain evidence="5 6">DSM 12555</strain>
    </source>
</reference>
<organism evidence="5 6">
    <name type="scientific">Clostridium acidisoli DSM 12555</name>
    <dbReference type="NCBI Taxonomy" id="1121291"/>
    <lineage>
        <taxon>Bacteria</taxon>
        <taxon>Bacillati</taxon>
        <taxon>Bacillota</taxon>
        <taxon>Clostridia</taxon>
        <taxon>Eubacteriales</taxon>
        <taxon>Clostridiaceae</taxon>
        <taxon>Clostridium</taxon>
    </lineage>
</organism>
<dbReference type="AlphaFoldDB" id="A0A1W1X7X7"/>
<evidence type="ECO:0000256" key="1">
    <source>
        <dbReference type="ARBA" id="ARBA00023015"/>
    </source>
</evidence>
<keyword evidence="2" id="KW-0238">DNA-binding</keyword>
<dbReference type="InterPro" id="IPR036388">
    <property type="entry name" value="WH-like_DNA-bd_sf"/>
</dbReference>
<evidence type="ECO:0000313" key="5">
    <source>
        <dbReference type="EMBL" id="SMC20075.1"/>
    </source>
</evidence>